<dbReference type="Pfam" id="PF00582">
    <property type="entry name" value="Usp"/>
    <property type="match status" value="1"/>
</dbReference>
<dbReference type="Gene3D" id="3.40.50.620">
    <property type="entry name" value="HUPs"/>
    <property type="match status" value="1"/>
</dbReference>
<sequence>MFKKIVVPVDLAHKDNLSSALETAADLALHYKAAVVYVGVTAATPGSLGHNPQEYAKHLAEFALGQSKLHGFEAETRAVVSHDPAVDLEKSLSKVIAECGADLVVMATHVPNVADHFWPSHGGKLATHTDASVFLVRG</sequence>
<dbReference type="Proteomes" id="UP000199630">
    <property type="component" value="Unassembled WGS sequence"/>
</dbReference>
<dbReference type="CDD" id="cd00293">
    <property type="entry name" value="USP-like"/>
    <property type="match status" value="1"/>
</dbReference>
<feature type="domain" description="UspA" evidence="1">
    <location>
        <begin position="1"/>
        <end position="137"/>
    </location>
</feature>
<dbReference type="InterPro" id="IPR006016">
    <property type="entry name" value="UspA"/>
</dbReference>
<dbReference type="SUPFAM" id="SSF52402">
    <property type="entry name" value="Adenine nucleotide alpha hydrolases-like"/>
    <property type="match status" value="1"/>
</dbReference>
<protein>
    <submittedName>
        <fullName evidence="2">Nucleotide-binding universal stress protein, UspA family</fullName>
    </submittedName>
</protein>
<keyword evidence="3" id="KW-1185">Reference proteome</keyword>
<dbReference type="RefSeq" id="WP_090059826.1">
    <property type="nucleotide sequence ID" value="NZ_FORH01000002.1"/>
</dbReference>
<gene>
    <name evidence="2" type="ORF">SAMN04487991_1627</name>
</gene>
<name>A0A1I3PBZ1_9RHOB</name>
<evidence type="ECO:0000259" key="1">
    <source>
        <dbReference type="Pfam" id="PF00582"/>
    </source>
</evidence>
<dbReference type="AlphaFoldDB" id="A0A1I3PBZ1"/>
<organism evidence="2 3">
    <name type="scientific">Celeribacter neptunius</name>
    <dbReference type="NCBI Taxonomy" id="588602"/>
    <lineage>
        <taxon>Bacteria</taxon>
        <taxon>Pseudomonadati</taxon>
        <taxon>Pseudomonadota</taxon>
        <taxon>Alphaproteobacteria</taxon>
        <taxon>Rhodobacterales</taxon>
        <taxon>Roseobacteraceae</taxon>
        <taxon>Celeribacter</taxon>
    </lineage>
</organism>
<dbReference type="OrthoDB" id="9792500at2"/>
<reference evidence="3" key="1">
    <citation type="submission" date="2016-10" db="EMBL/GenBank/DDBJ databases">
        <authorList>
            <person name="Varghese N."/>
            <person name="Submissions S."/>
        </authorList>
    </citation>
    <scope>NUCLEOTIDE SEQUENCE [LARGE SCALE GENOMIC DNA]</scope>
    <source>
        <strain evidence="3">DSM 26471</strain>
    </source>
</reference>
<proteinExistence type="predicted"/>
<evidence type="ECO:0000313" key="2">
    <source>
        <dbReference type="EMBL" id="SFJ19025.1"/>
    </source>
</evidence>
<accession>A0A1I3PBZ1</accession>
<dbReference type="InterPro" id="IPR014729">
    <property type="entry name" value="Rossmann-like_a/b/a_fold"/>
</dbReference>
<dbReference type="EMBL" id="FORH01000002">
    <property type="protein sequence ID" value="SFJ19025.1"/>
    <property type="molecule type" value="Genomic_DNA"/>
</dbReference>
<evidence type="ECO:0000313" key="3">
    <source>
        <dbReference type="Proteomes" id="UP000199630"/>
    </source>
</evidence>
<dbReference type="STRING" id="588602.SAMN04487991_1627"/>